<dbReference type="EC" id="4.2.2.2" evidence="5"/>
<dbReference type="Proteomes" id="UP000294530">
    <property type="component" value="Unassembled WGS sequence"/>
</dbReference>
<evidence type="ECO:0000256" key="5">
    <source>
        <dbReference type="ARBA" id="ARBA00012272"/>
    </source>
</evidence>
<sequence length="85" mass="9188">MPQAFKFILILVVAISVKVSFTELFLIKAGKVYDNKTKTFDRSNIKSNGQDNGGATTSVFILEAGSTIKNVSIGVNQAEGMHCFS</sequence>
<evidence type="ECO:0000256" key="4">
    <source>
        <dbReference type="ARBA" id="ARBA00006463"/>
    </source>
</evidence>
<dbReference type="RefSeq" id="XP_067822279.1">
    <property type="nucleotide sequence ID" value="XM_067958641.1"/>
</dbReference>
<evidence type="ECO:0000256" key="7">
    <source>
        <dbReference type="ARBA" id="ARBA00022729"/>
    </source>
</evidence>
<dbReference type="PANTHER" id="PTHR33407:SF9">
    <property type="entry name" value="PECTATE LYASE F-RELATED"/>
    <property type="match status" value="1"/>
</dbReference>
<dbReference type="EMBL" id="SHOA02000001">
    <property type="protein sequence ID" value="TDH72780.1"/>
    <property type="molecule type" value="Genomic_DNA"/>
</dbReference>
<evidence type="ECO:0000256" key="11">
    <source>
        <dbReference type="ARBA" id="ARBA00039895"/>
    </source>
</evidence>
<name>A0A976IJ76_BRELC</name>
<comment type="similarity">
    <text evidence="4">Belongs to the polysaccharide lyase 3 family.</text>
</comment>
<dbReference type="GeneID" id="94344312"/>
<comment type="catalytic activity">
    <reaction evidence="1">
        <text>Eliminative cleavage of (1-&gt;4)-alpha-D-galacturonan to give oligosaccharides with 4-deoxy-alpha-D-galact-4-enuronosyl groups at their non-reducing ends.</text>
        <dbReference type="EC" id="4.2.2.2"/>
    </reaction>
</comment>
<evidence type="ECO:0000313" key="13">
    <source>
        <dbReference type="Proteomes" id="UP000294530"/>
    </source>
</evidence>
<dbReference type="Pfam" id="PF03211">
    <property type="entry name" value="Pectate_lyase"/>
    <property type="match status" value="1"/>
</dbReference>
<evidence type="ECO:0000256" key="8">
    <source>
        <dbReference type="ARBA" id="ARBA00022837"/>
    </source>
</evidence>
<evidence type="ECO:0000256" key="1">
    <source>
        <dbReference type="ARBA" id="ARBA00000695"/>
    </source>
</evidence>
<evidence type="ECO:0000256" key="2">
    <source>
        <dbReference type="ARBA" id="ARBA00001913"/>
    </source>
</evidence>
<dbReference type="InterPro" id="IPR004898">
    <property type="entry name" value="Pectate_lyase_PlyH/PlyE-like"/>
</dbReference>
<dbReference type="SUPFAM" id="SSF51126">
    <property type="entry name" value="Pectin lyase-like"/>
    <property type="match status" value="1"/>
</dbReference>
<comment type="caution">
    <text evidence="12">The sequence shown here is derived from an EMBL/GenBank/DDBJ whole genome shotgun (WGS) entry which is preliminary data.</text>
</comment>
<proteinExistence type="inferred from homology"/>
<keyword evidence="9" id="KW-0456">Lyase</keyword>
<dbReference type="Gene3D" id="2.160.20.10">
    <property type="entry name" value="Single-stranded right-handed beta-helix, Pectin lyase-like"/>
    <property type="match status" value="1"/>
</dbReference>
<reference evidence="12 13" key="1">
    <citation type="journal article" date="2021" name="Genome Biol.">
        <title>AFLAP: assembly-free linkage analysis pipeline using k-mers from genome sequencing data.</title>
        <authorList>
            <person name="Fletcher K."/>
            <person name="Zhang L."/>
            <person name="Gil J."/>
            <person name="Han R."/>
            <person name="Cavanaugh K."/>
            <person name="Michelmore R."/>
        </authorList>
    </citation>
    <scope>NUCLEOTIDE SEQUENCE [LARGE SCALE GENOMIC DNA]</scope>
    <source>
        <strain evidence="12 13">SF5</strain>
    </source>
</reference>
<dbReference type="OrthoDB" id="166478at2759"/>
<dbReference type="InterPro" id="IPR012334">
    <property type="entry name" value="Pectin_lyas_fold"/>
</dbReference>
<dbReference type="AlphaFoldDB" id="A0A976IJ76"/>
<organism evidence="12 13">
    <name type="scientific">Bremia lactucae</name>
    <name type="common">Lettuce downy mildew</name>
    <dbReference type="NCBI Taxonomy" id="4779"/>
    <lineage>
        <taxon>Eukaryota</taxon>
        <taxon>Sar</taxon>
        <taxon>Stramenopiles</taxon>
        <taxon>Oomycota</taxon>
        <taxon>Peronosporomycetes</taxon>
        <taxon>Peronosporales</taxon>
        <taxon>Peronosporaceae</taxon>
        <taxon>Bremia</taxon>
    </lineage>
</organism>
<evidence type="ECO:0000256" key="10">
    <source>
        <dbReference type="ARBA" id="ARBA00025679"/>
    </source>
</evidence>
<evidence type="ECO:0000256" key="3">
    <source>
        <dbReference type="ARBA" id="ARBA00004613"/>
    </source>
</evidence>
<dbReference type="GO" id="GO:0030570">
    <property type="term" value="F:pectate lyase activity"/>
    <property type="evidence" value="ECO:0007669"/>
    <property type="project" value="UniProtKB-EC"/>
</dbReference>
<dbReference type="InterPro" id="IPR011050">
    <property type="entry name" value="Pectin_lyase_fold/virulence"/>
</dbReference>
<comment type="function">
    <text evidence="10">Pectinolytic enzyme consist of four classes of enzymes: pectin lyase, polygalacturonase, pectin methylesterase and rhamnogalacturonase. Among pectinolytic enzymes, pectin lyase is the most important in depolymerization of pectin, since it cleaves internal glycosidic bonds of highly methylated pectins. Favors pectate, the anion, over pectin, the methyl ester.</text>
</comment>
<keyword evidence="13" id="KW-1185">Reference proteome</keyword>
<evidence type="ECO:0000256" key="6">
    <source>
        <dbReference type="ARBA" id="ARBA00022525"/>
    </source>
</evidence>
<dbReference type="GO" id="GO:0005576">
    <property type="term" value="C:extracellular region"/>
    <property type="evidence" value="ECO:0007669"/>
    <property type="project" value="UniProtKB-SubCell"/>
</dbReference>
<dbReference type="KEGG" id="blac:94344312"/>
<evidence type="ECO:0000256" key="9">
    <source>
        <dbReference type="ARBA" id="ARBA00023239"/>
    </source>
</evidence>
<keyword evidence="8" id="KW-0106">Calcium</keyword>
<keyword evidence="6" id="KW-0964">Secreted</keyword>
<keyword evidence="7" id="KW-0732">Signal</keyword>
<comment type="cofactor">
    <cofactor evidence="2">
        <name>Ca(2+)</name>
        <dbReference type="ChEBI" id="CHEBI:29108"/>
    </cofactor>
</comment>
<evidence type="ECO:0000313" key="12">
    <source>
        <dbReference type="EMBL" id="TDH72780.1"/>
    </source>
</evidence>
<dbReference type="GO" id="GO:0045490">
    <property type="term" value="P:pectin catabolic process"/>
    <property type="evidence" value="ECO:0007669"/>
    <property type="project" value="TreeGrafter"/>
</dbReference>
<comment type="subcellular location">
    <subcellularLocation>
        <location evidence="3">Secreted</location>
    </subcellularLocation>
</comment>
<protein>
    <recommendedName>
        <fullName evidence="11">Probable pectate lyase F</fullName>
        <ecNumber evidence="5">4.2.2.2</ecNumber>
    </recommendedName>
</protein>
<accession>A0A976IJ76</accession>
<dbReference type="PANTHER" id="PTHR33407">
    <property type="entry name" value="PECTATE LYASE F-RELATED"/>
    <property type="match status" value="1"/>
</dbReference>
<gene>
    <name evidence="12" type="ORF">CCR75_000534</name>
</gene>